<accession>A0A916JGA8</accession>
<dbReference type="RefSeq" id="WP_215241236.1">
    <property type="nucleotide sequence ID" value="NZ_CAJRAF010000002.1"/>
</dbReference>
<evidence type="ECO:0000313" key="1">
    <source>
        <dbReference type="EMBL" id="CAG5011534.1"/>
    </source>
</evidence>
<proteinExistence type="predicted"/>
<dbReference type="EMBL" id="CAJRAF010000002">
    <property type="protein sequence ID" value="CAG5011534.1"/>
    <property type="molecule type" value="Genomic_DNA"/>
</dbReference>
<keyword evidence="2" id="KW-1185">Reference proteome</keyword>
<evidence type="ECO:0000313" key="2">
    <source>
        <dbReference type="Proteomes" id="UP000680038"/>
    </source>
</evidence>
<reference evidence="1" key="1">
    <citation type="submission" date="2021-04" db="EMBL/GenBank/DDBJ databases">
        <authorList>
            <person name="Rodrigo-Torres L."/>
            <person name="Arahal R. D."/>
            <person name="Lucena T."/>
        </authorList>
    </citation>
    <scope>NUCLEOTIDE SEQUENCE</scope>
    <source>
        <strain evidence="1">CECT 9275</strain>
    </source>
</reference>
<dbReference type="Proteomes" id="UP000680038">
    <property type="component" value="Unassembled WGS sequence"/>
</dbReference>
<comment type="caution">
    <text evidence="1">The sequence shown here is derived from an EMBL/GenBank/DDBJ whole genome shotgun (WGS) entry which is preliminary data.</text>
</comment>
<name>A0A916JGA8_9BACT</name>
<gene>
    <name evidence="1" type="ORF">DYBT9275_04969</name>
</gene>
<organism evidence="1 2">
    <name type="scientific">Dyadobacter helix</name>
    <dbReference type="NCBI Taxonomy" id="2822344"/>
    <lineage>
        <taxon>Bacteria</taxon>
        <taxon>Pseudomonadati</taxon>
        <taxon>Bacteroidota</taxon>
        <taxon>Cytophagia</taxon>
        <taxon>Cytophagales</taxon>
        <taxon>Spirosomataceae</taxon>
        <taxon>Dyadobacter</taxon>
    </lineage>
</organism>
<dbReference type="AlphaFoldDB" id="A0A916JGA8"/>
<protein>
    <submittedName>
        <fullName evidence="1">Uncharacterized protein</fullName>
    </submittedName>
</protein>
<sequence>MKPFTILVIALVLFGLCLIEKESKKNAIEQQKGQIGLQVSSDREIAGRFPLQDFSTADSATILTNVKAEKSLFNFTSGLAVKEN</sequence>